<evidence type="ECO:0000313" key="2">
    <source>
        <dbReference type="Proteomes" id="UP000248856"/>
    </source>
</evidence>
<dbReference type="EMBL" id="QLTA01000059">
    <property type="protein sequence ID" value="RAR75931.1"/>
    <property type="molecule type" value="Genomic_DNA"/>
</dbReference>
<reference evidence="1 2" key="1">
    <citation type="submission" date="2018-06" db="EMBL/GenBank/DDBJ databases">
        <title>Genomic Encyclopedia of Archaeal and Bacterial Type Strains, Phase II (KMG-II): from individual species to whole genera.</title>
        <authorList>
            <person name="Goeker M."/>
        </authorList>
    </citation>
    <scope>NUCLEOTIDE SEQUENCE [LARGE SCALE GENOMIC DNA]</scope>
    <source>
        <strain evidence="1 2">CFPB 3232</strain>
    </source>
</reference>
<proteinExistence type="predicted"/>
<dbReference type="OrthoDB" id="5294764at2"/>
<organism evidence="1 2">
    <name type="scientific">Paracidovorax anthurii</name>
    <dbReference type="NCBI Taxonomy" id="78229"/>
    <lineage>
        <taxon>Bacteria</taxon>
        <taxon>Pseudomonadati</taxon>
        <taxon>Pseudomonadota</taxon>
        <taxon>Betaproteobacteria</taxon>
        <taxon>Burkholderiales</taxon>
        <taxon>Comamonadaceae</taxon>
        <taxon>Paracidovorax</taxon>
    </lineage>
</organism>
<accession>A0A328YPD3</accession>
<dbReference type="PANTHER" id="PTHR34290">
    <property type="entry name" value="SI:CH73-390P7.2"/>
    <property type="match status" value="1"/>
</dbReference>
<dbReference type="AlphaFoldDB" id="A0A328YPD3"/>
<dbReference type="InterPro" id="IPR044691">
    <property type="entry name" value="DCC1_Trx"/>
</dbReference>
<gene>
    <name evidence="1" type="ORF">AX018_10594</name>
</gene>
<dbReference type="Pfam" id="PF04134">
    <property type="entry name" value="DCC1-like"/>
    <property type="match status" value="1"/>
</dbReference>
<evidence type="ECO:0000313" key="1">
    <source>
        <dbReference type="EMBL" id="RAR75931.1"/>
    </source>
</evidence>
<sequence>MPADAPARYPLTLYYDSRCPLCMTEMGNLMRRDRAGLLRFADIWASDFAGPPPGTTQQDLLTLIHAQDADGRVLRGVEVFRRAYEAVGMGWVTAATRWPVLGPLADRLYPVLARNRYRLPRWLVGGLFERASQRAARQRCGPGGQCDL</sequence>
<name>A0A328YPD3_9BURK</name>
<dbReference type="InterPro" id="IPR007263">
    <property type="entry name" value="DCC1-like"/>
</dbReference>
<keyword evidence="2" id="KW-1185">Reference proteome</keyword>
<dbReference type="GO" id="GO:0015035">
    <property type="term" value="F:protein-disulfide reductase activity"/>
    <property type="evidence" value="ECO:0007669"/>
    <property type="project" value="InterPro"/>
</dbReference>
<protein>
    <submittedName>
        <fullName evidence="1">Putative DCC family thiol-disulfide oxidoreductase YuxK</fullName>
    </submittedName>
</protein>
<dbReference type="Proteomes" id="UP000248856">
    <property type="component" value="Unassembled WGS sequence"/>
</dbReference>
<dbReference type="RefSeq" id="WP_111881448.1">
    <property type="nucleotide sequence ID" value="NZ_CBCSGC010000124.1"/>
</dbReference>
<comment type="caution">
    <text evidence="1">The sequence shown here is derived from an EMBL/GenBank/DDBJ whole genome shotgun (WGS) entry which is preliminary data.</text>
</comment>
<dbReference type="PANTHER" id="PTHR34290:SF2">
    <property type="entry name" value="OS04G0668800 PROTEIN"/>
    <property type="match status" value="1"/>
</dbReference>